<reference evidence="2 3" key="1">
    <citation type="journal article" date="2014" name="BMC Genomics">
        <title>Comparative genome sequencing reveals chemotype-specific gene clusters in the toxigenic black mold Stachybotrys.</title>
        <authorList>
            <person name="Semeiks J."/>
            <person name="Borek D."/>
            <person name="Otwinowski Z."/>
            <person name="Grishin N.V."/>
        </authorList>
    </citation>
    <scope>NUCLEOTIDE SEQUENCE [LARGE SCALE GENOMIC DNA]</scope>
    <source>
        <strain evidence="2 3">IBT 40285</strain>
    </source>
</reference>
<keyword evidence="1" id="KW-0472">Membrane</keyword>
<dbReference type="Proteomes" id="UP000028524">
    <property type="component" value="Unassembled WGS sequence"/>
</dbReference>
<evidence type="ECO:0000313" key="3">
    <source>
        <dbReference type="Proteomes" id="UP000028524"/>
    </source>
</evidence>
<dbReference type="HOGENOM" id="CLU_2074660_0_0_1"/>
<protein>
    <submittedName>
        <fullName evidence="2">Uncharacterized protein</fullName>
    </submittedName>
</protein>
<dbReference type="InParanoid" id="A0A084QKQ7"/>
<name>A0A084QKQ7_STAC4</name>
<evidence type="ECO:0000313" key="2">
    <source>
        <dbReference type="EMBL" id="KFA64542.1"/>
    </source>
</evidence>
<keyword evidence="3" id="KW-1185">Reference proteome</keyword>
<dbReference type="EMBL" id="KL660679">
    <property type="protein sequence ID" value="KFA64542.1"/>
    <property type="molecule type" value="Genomic_DNA"/>
</dbReference>
<evidence type="ECO:0000256" key="1">
    <source>
        <dbReference type="SAM" id="Phobius"/>
    </source>
</evidence>
<dbReference type="AlphaFoldDB" id="A0A084QKQ7"/>
<organism evidence="2 3">
    <name type="scientific">Stachybotrys chlorohalonatus (strain IBT 40285)</name>
    <dbReference type="NCBI Taxonomy" id="1283841"/>
    <lineage>
        <taxon>Eukaryota</taxon>
        <taxon>Fungi</taxon>
        <taxon>Dikarya</taxon>
        <taxon>Ascomycota</taxon>
        <taxon>Pezizomycotina</taxon>
        <taxon>Sordariomycetes</taxon>
        <taxon>Hypocreomycetidae</taxon>
        <taxon>Hypocreales</taxon>
        <taxon>Stachybotryaceae</taxon>
        <taxon>Stachybotrys</taxon>
    </lineage>
</organism>
<sequence>MAPRALPDFIAVPISEPPIYTGLPTNSSSPQAPSFFWELVTGGTVAEQFLLGLLLGMLAGLAVAAVGCCWFPLVRWHTVRQAQRARDRPRLSDRQLRRERLEEMGEWPVAPARRRGILEGALERVERAWWEGGNRR</sequence>
<keyword evidence="1" id="KW-1133">Transmembrane helix</keyword>
<proteinExistence type="predicted"/>
<gene>
    <name evidence="2" type="ORF">S40285_10416</name>
</gene>
<feature type="transmembrane region" description="Helical" evidence="1">
    <location>
        <begin position="49"/>
        <end position="74"/>
    </location>
</feature>
<accession>A0A084QKQ7</accession>
<keyword evidence="1" id="KW-0812">Transmembrane</keyword>